<protein>
    <submittedName>
        <fullName evidence="2">Uncharacterized protein</fullName>
    </submittedName>
</protein>
<dbReference type="Proteomes" id="UP000054279">
    <property type="component" value="Unassembled WGS sequence"/>
</dbReference>
<reference evidence="2 3" key="1">
    <citation type="submission" date="2014-06" db="EMBL/GenBank/DDBJ databases">
        <title>Evolutionary Origins and Diversification of the Mycorrhizal Mutualists.</title>
        <authorList>
            <consortium name="DOE Joint Genome Institute"/>
            <consortium name="Mycorrhizal Genomics Consortium"/>
            <person name="Kohler A."/>
            <person name="Kuo A."/>
            <person name="Nagy L.G."/>
            <person name="Floudas D."/>
            <person name="Copeland A."/>
            <person name="Barry K.W."/>
            <person name="Cichocki N."/>
            <person name="Veneault-Fourrey C."/>
            <person name="LaButti K."/>
            <person name="Lindquist E.A."/>
            <person name="Lipzen A."/>
            <person name="Lundell T."/>
            <person name="Morin E."/>
            <person name="Murat C."/>
            <person name="Riley R."/>
            <person name="Ohm R."/>
            <person name="Sun H."/>
            <person name="Tunlid A."/>
            <person name="Henrissat B."/>
            <person name="Grigoriev I.V."/>
            <person name="Hibbett D.S."/>
            <person name="Martin F."/>
        </authorList>
    </citation>
    <scope>NUCLEOTIDE SEQUENCE [LARGE SCALE GENOMIC DNA]</scope>
    <source>
        <strain evidence="2 3">SS14</strain>
    </source>
</reference>
<dbReference type="AlphaFoldDB" id="A0A0C9VK37"/>
<feature type="region of interest" description="Disordered" evidence="1">
    <location>
        <begin position="1"/>
        <end position="26"/>
    </location>
</feature>
<evidence type="ECO:0000313" key="2">
    <source>
        <dbReference type="EMBL" id="KIJ41992.1"/>
    </source>
</evidence>
<dbReference type="HOGENOM" id="CLU_2211665_0_0_1"/>
<evidence type="ECO:0000313" key="3">
    <source>
        <dbReference type="Proteomes" id="UP000054279"/>
    </source>
</evidence>
<evidence type="ECO:0000256" key="1">
    <source>
        <dbReference type="SAM" id="MobiDB-lite"/>
    </source>
</evidence>
<name>A0A0C9VK37_SPHS4</name>
<keyword evidence="3" id="KW-1185">Reference proteome</keyword>
<accession>A0A0C9VK37</accession>
<gene>
    <name evidence="2" type="ORF">M422DRAFT_255014</name>
</gene>
<sequence>MMMRKKPTAEGSLELAKRPPPPPAAVVSTTAATQQLYFQSPYMTPQNEAYYRQSQRTLPLPPLPRPRNLRRFHTDIHLLLAFFHQYRSADFIDPKSPRDEGWKVREL</sequence>
<organism evidence="2 3">
    <name type="scientific">Sphaerobolus stellatus (strain SS14)</name>
    <dbReference type="NCBI Taxonomy" id="990650"/>
    <lineage>
        <taxon>Eukaryota</taxon>
        <taxon>Fungi</taxon>
        <taxon>Dikarya</taxon>
        <taxon>Basidiomycota</taxon>
        <taxon>Agaricomycotina</taxon>
        <taxon>Agaricomycetes</taxon>
        <taxon>Phallomycetidae</taxon>
        <taxon>Geastrales</taxon>
        <taxon>Sphaerobolaceae</taxon>
        <taxon>Sphaerobolus</taxon>
    </lineage>
</organism>
<proteinExistence type="predicted"/>
<dbReference type="EMBL" id="KN837133">
    <property type="protein sequence ID" value="KIJ41992.1"/>
    <property type="molecule type" value="Genomic_DNA"/>
</dbReference>